<dbReference type="Pfam" id="PF04391">
    <property type="entry name" value="DUF533"/>
    <property type="match status" value="1"/>
</dbReference>
<accession>A0ABT4XQA6</accession>
<evidence type="ECO:0000256" key="1">
    <source>
        <dbReference type="SAM" id="MobiDB-lite"/>
    </source>
</evidence>
<dbReference type="Proteomes" id="UP001210720">
    <property type="component" value="Unassembled WGS sequence"/>
</dbReference>
<evidence type="ECO:0000313" key="3">
    <source>
        <dbReference type="Proteomes" id="UP001210720"/>
    </source>
</evidence>
<dbReference type="RefSeq" id="WP_271431491.1">
    <property type="nucleotide sequence ID" value="NZ_JAQIOY010000002.1"/>
</dbReference>
<dbReference type="InterPro" id="IPR029024">
    <property type="entry name" value="TerB-like"/>
</dbReference>
<proteinExistence type="predicted"/>
<protein>
    <submittedName>
        <fullName evidence="2">DUF533 domain-containing protein</fullName>
    </submittedName>
</protein>
<dbReference type="InterPro" id="IPR007486">
    <property type="entry name" value="YebE"/>
</dbReference>
<organism evidence="2 3">
    <name type="scientific">Thalassococcus lentus</name>
    <dbReference type="NCBI Taxonomy" id="1210524"/>
    <lineage>
        <taxon>Bacteria</taxon>
        <taxon>Pseudomonadati</taxon>
        <taxon>Pseudomonadota</taxon>
        <taxon>Alphaproteobacteria</taxon>
        <taxon>Rhodobacterales</taxon>
        <taxon>Roseobacteraceae</taxon>
        <taxon>Thalassococcus</taxon>
    </lineage>
</organism>
<keyword evidence="3" id="KW-1185">Reference proteome</keyword>
<gene>
    <name evidence="2" type="ORF">PFY00_05265</name>
</gene>
<dbReference type="CDD" id="cd07178">
    <property type="entry name" value="terB_like_YebE"/>
    <property type="match status" value="1"/>
</dbReference>
<comment type="caution">
    <text evidence="2">The sequence shown here is derived from an EMBL/GenBank/DDBJ whole genome shotgun (WGS) entry which is preliminary data.</text>
</comment>
<dbReference type="EMBL" id="JAQIOY010000002">
    <property type="protein sequence ID" value="MDA7424126.1"/>
    <property type="molecule type" value="Genomic_DNA"/>
</dbReference>
<sequence>MGLMGTLAKVAIGYAAARGVDKLAGGEGLGGLLGGGAQVKASDPNAAAQAQVGQMMAGQGAEDGNPLSDMMSKMQESGLGGMMGGGDGAGNPMADMMAKMQEGGLGGLMGAMGGGAGGAGNPMADMMAKMQEGGLGALMGGGQAADTGDKQGGLLSSMGGGAGLAGILAAAGGAAAAAQGQGAGALLDAFNTRETAPDAEAIAALMLRAMIQAAKADGGIDESEKAKILDTLGDDADAEDIAFVQGQLAAPVDVEALAADTPEAQAAQVYSASLMTIRVDTQAEAQYLDALAKAMGLDETMVNTLHMQMGIQPLYA</sequence>
<name>A0ABT4XQA6_9RHOB</name>
<feature type="region of interest" description="Disordered" evidence="1">
    <location>
        <begin position="53"/>
        <end position="72"/>
    </location>
</feature>
<evidence type="ECO:0000313" key="2">
    <source>
        <dbReference type="EMBL" id="MDA7424126.1"/>
    </source>
</evidence>
<dbReference type="SUPFAM" id="SSF158682">
    <property type="entry name" value="TerB-like"/>
    <property type="match status" value="1"/>
</dbReference>
<reference evidence="2 3" key="1">
    <citation type="submission" date="2023-01" db="EMBL/GenBank/DDBJ databases">
        <title>Thalassococcus onchidii sp. nov., isolated from a marine invertebrate from the South China Sea.</title>
        <authorList>
            <person name="Xu S."/>
            <person name="Liu Z."/>
            <person name="Xu Y."/>
        </authorList>
    </citation>
    <scope>NUCLEOTIDE SEQUENCE [LARGE SCALE GENOMIC DNA]</scope>
    <source>
        <strain evidence="2 3">KCTC 32084</strain>
    </source>
</reference>